<proteinExistence type="predicted"/>
<evidence type="ECO:0000313" key="2">
    <source>
        <dbReference type="Proteomes" id="UP000484842"/>
    </source>
</evidence>
<accession>A0A7X1TQZ7</accession>
<keyword evidence="2" id="KW-1185">Reference proteome</keyword>
<name>A0A7X1TQZ7_9DEIO</name>
<comment type="caution">
    <text evidence="1">The sequence shown here is derived from an EMBL/GenBank/DDBJ whole genome shotgun (WGS) entry which is preliminary data.</text>
</comment>
<dbReference type="RefSeq" id="WP_152870262.1">
    <property type="nucleotide sequence ID" value="NZ_WBSL01000002.1"/>
</dbReference>
<dbReference type="Proteomes" id="UP000484842">
    <property type="component" value="Unassembled WGS sequence"/>
</dbReference>
<gene>
    <name evidence="1" type="ORF">F8S09_06170</name>
</gene>
<dbReference type="EMBL" id="WBSL01000002">
    <property type="protein sequence ID" value="MPY66283.1"/>
    <property type="molecule type" value="Genomic_DNA"/>
</dbReference>
<sequence>MSSTDESLAFWLARRARQLGLERAALEQADAEALQSFALVVLEELAARGLMPGGSEVGCWSRPRSRTN</sequence>
<organism evidence="1 2">
    <name type="scientific">Deinococcus terrestris</name>
    <dbReference type="NCBI Taxonomy" id="2651870"/>
    <lineage>
        <taxon>Bacteria</taxon>
        <taxon>Thermotogati</taxon>
        <taxon>Deinococcota</taxon>
        <taxon>Deinococci</taxon>
        <taxon>Deinococcales</taxon>
        <taxon>Deinococcaceae</taxon>
        <taxon>Deinococcus</taxon>
    </lineage>
</organism>
<evidence type="ECO:0000313" key="1">
    <source>
        <dbReference type="EMBL" id="MPY66283.1"/>
    </source>
</evidence>
<reference evidence="1 2" key="1">
    <citation type="submission" date="2019-10" db="EMBL/GenBank/DDBJ databases">
        <title>Deinococcus sp. isolated from soil.</title>
        <authorList>
            <person name="Li Y."/>
            <person name="Wang J."/>
        </authorList>
    </citation>
    <scope>NUCLEOTIDE SEQUENCE [LARGE SCALE GENOMIC DNA]</scope>
    <source>
        <strain evidence="1 2">SDU3-2</strain>
    </source>
</reference>
<protein>
    <submittedName>
        <fullName evidence="1">Uncharacterized protein</fullName>
    </submittedName>
</protein>
<dbReference type="AlphaFoldDB" id="A0A7X1TQZ7"/>